<proteinExistence type="predicted"/>
<gene>
    <name evidence="1" type="ORF">RHMOL_Rhmol02G0187900</name>
</gene>
<dbReference type="Proteomes" id="UP001062846">
    <property type="component" value="Chromosome 2"/>
</dbReference>
<name>A0ACC0PT39_RHOML</name>
<protein>
    <submittedName>
        <fullName evidence="1">Uncharacterized protein</fullName>
    </submittedName>
</protein>
<keyword evidence="2" id="KW-1185">Reference proteome</keyword>
<sequence length="110" mass="11805">MSGVHQDEGKVPLPFTPFISSSPTNPERKPSSSNSSLSLSPSVPSSPPYIHPVDVAAAPTTNSNGVGLPLDHPNSNLDPKPTFDENKAEILRLKLPHAHAHVQPNIYVWV</sequence>
<accession>A0ACC0PT39</accession>
<evidence type="ECO:0000313" key="2">
    <source>
        <dbReference type="Proteomes" id="UP001062846"/>
    </source>
</evidence>
<dbReference type="EMBL" id="CM046389">
    <property type="protein sequence ID" value="KAI8568304.1"/>
    <property type="molecule type" value="Genomic_DNA"/>
</dbReference>
<comment type="caution">
    <text evidence="1">The sequence shown here is derived from an EMBL/GenBank/DDBJ whole genome shotgun (WGS) entry which is preliminary data.</text>
</comment>
<organism evidence="1 2">
    <name type="scientific">Rhododendron molle</name>
    <name type="common">Chinese azalea</name>
    <name type="synonym">Azalea mollis</name>
    <dbReference type="NCBI Taxonomy" id="49168"/>
    <lineage>
        <taxon>Eukaryota</taxon>
        <taxon>Viridiplantae</taxon>
        <taxon>Streptophyta</taxon>
        <taxon>Embryophyta</taxon>
        <taxon>Tracheophyta</taxon>
        <taxon>Spermatophyta</taxon>
        <taxon>Magnoliopsida</taxon>
        <taxon>eudicotyledons</taxon>
        <taxon>Gunneridae</taxon>
        <taxon>Pentapetalae</taxon>
        <taxon>asterids</taxon>
        <taxon>Ericales</taxon>
        <taxon>Ericaceae</taxon>
        <taxon>Ericoideae</taxon>
        <taxon>Rhodoreae</taxon>
        <taxon>Rhododendron</taxon>
    </lineage>
</organism>
<evidence type="ECO:0000313" key="1">
    <source>
        <dbReference type="EMBL" id="KAI8568304.1"/>
    </source>
</evidence>
<reference evidence="1" key="1">
    <citation type="submission" date="2022-02" db="EMBL/GenBank/DDBJ databases">
        <title>Plant Genome Project.</title>
        <authorList>
            <person name="Zhang R.-G."/>
        </authorList>
    </citation>
    <scope>NUCLEOTIDE SEQUENCE</scope>
    <source>
        <strain evidence="1">AT1</strain>
    </source>
</reference>